<feature type="region of interest" description="Disordered" evidence="4">
    <location>
        <begin position="130"/>
        <end position="155"/>
    </location>
</feature>
<dbReference type="PANTHER" id="PTHR46176:SF3">
    <property type="entry name" value="PROTEIN FAM76B"/>
    <property type="match status" value="1"/>
</dbReference>
<evidence type="ECO:0000256" key="3">
    <source>
        <dbReference type="ARBA" id="ARBA00023054"/>
    </source>
</evidence>
<evidence type="ECO:0000256" key="1">
    <source>
        <dbReference type="ARBA" id="ARBA00009097"/>
    </source>
</evidence>
<evidence type="ECO:0000256" key="2">
    <source>
        <dbReference type="ARBA" id="ARBA00017330"/>
    </source>
</evidence>
<protein>
    <recommendedName>
        <fullName evidence="2">Protein FAM76B</fullName>
    </recommendedName>
</protein>
<organism evidence="5 6">
    <name type="scientific">Hirundo rustica rustica</name>
    <dbReference type="NCBI Taxonomy" id="333673"/>
    <lineage>
        <taxon>Eukaryota</taxon>
        <taxon>Metazoa</taxon>
        <taxon>Chordata</taxon>
        <taxon>Craniata</taxon>
        <taxon>Vertebrata</taxon>
        <taxon>Euteleostomi</taxon>
        <taxon>Archelosauria</taxon>
        <taxon>Archosauria</taxon>
        <taxon>Dinosauria</taxon>
        <taxon>Saurischia</taxon>
        <taxon>Theropoda</taxon>
        <taxon>Coelurosauria</taxon>
        <taxon>Aves</taxon>
        <taxon>Neognathae</taxon>
        <taxon>Neoaves</taxon>
        <taxon>Telluraves</taxon>
        <taxon>Australaves</taxon>
        <taxon>Passeriformes</taxon>
        <taxon>Sylvioidea</taxon>
        <taxon>Hirundinidae</taxon>
        <taxon>Hirundo</taxon>
    </lineage>
</organism>
<dbReference type="STRING" id="333673.A0A3M0K2H9"/>
<dbReference type="PANTHER" id="PTHR46176">
    <property type="entry name" value="LD21662P"/>
    <property type="match status" value="1"/>
</dbReference>
<dbReference type="AlphaFoldDB" id="A0A3M0K2H9"/>
<dbReference type="Pfam" id="PF16046">
    <property type="entry name" value="FAM76"/>
    <property type="match status" value="2"/>
</dbReference>
<proteinExistence type="inferred from homology"/>
<dbReference type="GO" id="GO:0016607">
    <property type="term" value="C:nuclear speck"/>
    <property type="evidence" value="ECO:0007669"/>
    <property type="project" value="TreeGrafter"/>
</dbReference>
<sequence length="295" mass="33514">MAAAGAAAAPALYACTKCNQRYPFEELSQGQQLCKECRIAHPIVKCTYCRSEFQQERLMESCCVGSARYPTRECYRRQKNRGRAWDLHIPTPHPHLLPRKTSIIQNTTTITTTIIVTAAVIITIQNETPKKKPKLESKPSNGDSSSMNQSADSGGTDNFVLISQLKEEVMSLKRLLQQRDQTILEKDKKLTELKADFQYQESNLRTKMNSMEKAHKETVEQLQHFGMLFLHEDDCAVEQVAQLVVKSPSMEILKSYPVMVLGNWLQVAMLEQLGWTRWPPEDTPNINCPVTLKSK</sequence>
<keyword evidence="6" id="KW-1185">Reference proteome</keyword>
<gene>
    <name evidence="5" type="ORF">DUI87_16867</name>
</gene>
<dbReference type="InterPro" id="IPR032017">
    <property type="entry name" value="FAM76"/>
</dbReference>
<feature type="compositionally biased region" description="Polar residues" evidence="4">
    <location>
        <begin position="141"/>
        <end position="155"/>
    </location>
</feature>
<dbReference type="EMBL" id="QRBI01000120">
    <property type="protein sequence ID" value="RMC07402.1"/>
    <property type="molecule type" value="Genomic_DNA"/>
</dbReference>
<evidence type="ECO:0000313" key="6">
    <source>
        <dbReference type="Proteomes" id="UP000269221"/>
    </source>
</evidence>
<name>A0A3M0K2H9_HIRRU</name>
<dbReference type="OrthoDB" id="3689at2759"/>
<reference evidence="5 6" key="1">
    <citation type="submission" date="2018-07" db="EMBL/GenBank/DDBJ databases">
        <title>A high quality draft genome assembly of the barn swallow (H. rustica rustica).</title>
        <authorList>
            <person name="Formenti G."/>
            <person name="Chiara M."/>
            <person name="Poveda L."/>
            <person name="Francoijs K.-J."/>
            <person name="Bonisoli-Alquati A."/>
            <person name="Canova L."/>
            <person name="Gianfranceschi L."/>
            <person name="Horner D.S."/>
            <person name="Saino N."/>
        </authorList>
    </citation>
    <scope>NUCLEOTIDE SEQUENCE [LARGE SCALE GENOMIC DNA]</scope>
    <source>
        <strain evidence="5">Chelidonia</strain>
        <tissue evidence="5">Blood</tissue>
    </source>
</reference>
<evidence type="ECO:0000313" key="5">
    <source>
        <dbReference type="EMBL" id="RMC07402.1"/>
    </source>
</evidence>
<evidence type="ECO:0000256" key="4">
    <source>
        <dbReference type="SAM" id="MobiDB-lite"/>
    </source>
</evidence>
<comment type="caution">
    <text evidence="5">The sequence shown here is derived from an EMBL/GenBank/DDBJ whole genome shotgun (WGS) entry which is preliminary data.</text>
</comment>
<comment type="similarity">
    <text evidence="1">Belongs to the FAM76 family.</text>
</comment>
<keyword evidence="3" id="KW-0175">Coiled coil</keyword>
<accession>A0A3M0K2H9</accession>
<dbReference type="Proteomes" id="UP000269221">
    <property type="component" value="Unassembled WGS sequence"/>
</dbReference>